<evidence type="ECO:0000256" key="1">
    <source>
        <dbReference type="ARBA" id="ARBA00023224"/>
    </source>
</evidence>
<dbReference type="PANTHER" id="PTHR32089">
    <property type="entry name" value="METHYL-ACCEPTING CHEMOTAXIS PROTEIN MCPB"/>
    <property type="match status" value="1"/>
</dbReference>
<dbReference type="PANTHER" id="PTHR32089:SF120">
    <property type="entry name" value="METHYL-ACCEPTING CHEMOTAXIS PROTEIN TLPQ"/>
    <property type="match status" value="1"/>
</dbReference>
<dbReference type="GO" id="GO:0007165">
    <property type="term" value="P:signal transduction"/>
    <property type="evidence" value="ECO:0007669"/>
    <property type="project" value="UniProtKB-KW"/>
</dbReference>
<dbReference type="SUPFAM" id="SSF58104">
    <property type="entry name" value="Methyl-accepting chemotaxis protein (MCP) signaling domain"/>
    <property type="match status" value="1"/>
</dbReference>
<dbReference type="Gene3D" id="1.10.287.950">
    <property type="entry name" value="Methyl-accepting chemotaxis protein"/>
    <property type="match status" value="1"/>
</dbReference>
<keyword evidence="1" id="KW-0807">Transducer</keyword>
<gene>
    <name evidence="5" type="ORF">ASZ90_002623</name>
</gene>
<dbReference type="InterPro" id="IPR033462">
    <property type="entry name" value="Cache_3-Cache_2"/>
</dbReference>
<evidence type="ECO:0000256" key="3">
    <source>
        <dbReference type="SAM" id="Phobius"/>
    </source>
</evidence>
<dbReference type="SMART" id="SM00283">
    <property type="entry name" value="MA"/>
    <property type="match status" value="1"/>
</dbReference>
<dbReference type="GO" id="GO:0016020">
    <property type="term" value="C:membrane"/>
    <property type="evidence" value="ECO:0007669"/>
    <property type="project" value="InterPro"/>
</dbReference>
<name>A0A0W8G4V4_9ZZZZ</name>
<keyword evidence="3" id="KW-1133">Transmembrane helix</keyword>
<comment type="caution">
    <text evidence="5">The sequence shown here is derived from an EMBL/GenBank/DDBJ whole genome shotgun (WGS) entry which is preliminary data.</text>
</comment>
<dbReference type="EMBL" id="LNQE01000320">
    <property type="protein sequence ID" value="KUG27523.1"/>
    <property type="molecule type" value="Genomic_DNA"/>
</dbReference>
<feature type="domain" description="Methyl-accepting transducer" evidence="4">
    <location>
        <begin position="494"/>
        <end position="730"/>
    </location>
</feature>
<dbReference type="Gene3D" id="3.30.450.20">
    <property type="entry name" value="PAS domain"/>
    <property type="match status" value="1"/>
</dbReference>
<evidence type="ECO:0000256" key="2">
    <source>
        <dbReference type="SAM" id="Coils"/>
    </source>
</evidence>
<dbReference type="InterPro" id="IPR004089">
    <property type="entry name" value="MCPsignal_dom"/>
</dbReference>
<organism evidence="5">
    <name type="scientific">hydrocarbon metagenome</name>
    <dbReference type="NCBI Taxonomy" id="938273"/>
    <lineage>
        <taxon>unclassified sequences</taxon>
        <taxon>metagenomes</taxon>
        <taxon>ecological metagenomes</taxon>
    </lineage>
</organism>
<feature type="transmembrane region" description="Helical" evidence="3">
    <location>
        <begin position="32"/>
        <end position="52"/>
    </location>
</feature>
<dbReference type="Pfam" id="PF00015">
    <property type="entry name" value="MCPsignal"/>
    <property type="match status" value="1"/>
</dbReference>
<reference evidence="5" key="1">
    <citation type="journal article" date="2015" name="Proc. Natl. Acad. Sci. U.S.A.">
        <title>Networks of energetic and metabolic interactions define dynamics in microbial communities.</title>
        <authorList>
            <person name="Embree M."/>
            <person name="Liu J.K."/>
            <person name="Al-Bassam M.M."/>
            <person name="Zengler K."/>
        </authorList>
    </citation>
    <scope>NUCLEOTIDE SEQUENCE</scope>
</reference>
<dbReference type="Pfam" id="PF17201">
    <property type="entry name" value="Cache_3-Cache_2"/>
    <property type="match status" value="1"/>
</dbReference>
<sequence length="768" mass="83115">MNLSRHPQTGEDAKYVMRLHTLFSSMTLKAKLTAVVSAAAVLPVLMAVSFTLSMDSEMEKAVAGEMDTITKANISQIARDAYILCRTTNHLLEDEVRESSRVVKAHIKNLGGLRLGERKVAWDAANGENSAQRARIELPEMLAGSVWLGQNTHKAVTSPVVDDMRQLTGEECTIFQRMNPKGDMLRVASSVVRDDGTRSGVGEYIPAKKLDGTASPLIAEVLKGRSTLGRVFAQGADYLVEYSPLTDASGEVIGMLGVGLAIKEIDNLRRALKETQVGKTGYIFVVGATGRDRGRYMISKDNARDGENVWDERDADGNYFVRDMIEKATAAPAGEPVFARFRWKNSQEEQARGKVAALIAFEPWNWIIGVGMYEDEYLEIKNKFVASLDTFRLSVICGGVFILIVIIPLAVFMGVRLARPIETITDISQKIAAGDLHGAENDFRVFTQSYLRRPVEEIDAADAVPPGSETGRLIFAIRRMTRNLTSLVRQVRESGIQVTASATQIAASAREVEATVTEQAASTSQVNAVSSQISSTAGELVATLKDVGRSVVEAGAMADQGREGLAEMEEAMRRLSDSTSFVSSKLAVISEKANTIGAVVTAINKVADQTNLLSLNAAIEAEKAGEYGRGFSVVAREIRRLADQTAAAALDIEGMVGQMQSAVSAEVMEMDKFAAEVRRGVEEVAAISSRFGEIIAGVQALGPRFAAVDEGMRTQSEGASQISEAMNLLAEAAGQTKESIMEFNQAARRLNEAVHGLQDEVSRFKLEA</sequence>
<protein>
    <recommendedName>
        <fullName evidence="4">Methyl-accepting transducer domain-containing protein</fullName>
    </recommendedName>
</protein>
<dbReference type="AlphaFoldDB" id="A0A0W8G4V4"/>
<dbReference type="InterPro" id="IPR029151">
    <property type="entry name" value="Sensor-like_sf"/>
</dbReference>
<feature type="transmembrane region" description="Helical" evidence="3">
    <location>
        <begin position="393"/>
        <end position="415"/>
    </location>
</feature>
<proteinExistence type="predicted"/>
<accession>A0A0W8G4V4</accession>
<keyword evidence="3" id="KW-0812">Transmembrane</keyword>
<dbReference type="SUPFAM" id="SSF103190">
    <property type="entry name" value="Sensory domain-like"/>
    <property type="match status" value="1"/>
</dbReference>
<evidence type="ECO:0000313" key="5">
    <source>
        <dbReference type="EMBL" id="KUG27523.1"/>
    </source>
</evidence>
<dbReference type="PROSITE" id="PS50111">
    <property type="entry name" value="CHEMOTAXIS_TRANSDUC_2"/>
    <property type="match status" value="1"/>
</dbReference>
<keyword evidence="2" id="KW-0175">Coiled coil</keyword>
<evidence type="ECO:0000259" key="4">
    <source>
        <dbReference type="PROSITE" id="PS50111"/>
    </source>
</evidence>
<feature type="coiled-coil region" evidence="2">
    <location>
        <begin position="740"/>
        <end position="767"/>
    </location>
</feature>
<keyword evidence="3" id="KW-0472">Membrane</keyword>